<dbReference type="InterPro" id="IPR015421">
    <property type="entry name" value="PyrdxlP-dep_Trfase_major"/>
</dbReference>
<dbReference type="GO" id="GO:0030170">
    <property type="term" value="F:pyridoxal phosphate binding"/>
    <property type="evidence" value="ECO:0007669"/>
    <property type="project" value="InterPro"/>
</dbReference>
<accession>A0A0D3K9L9</accession>
<dbReference type="InterPro" id="IPR015424">
    <property type="entry name" value="PyrdxlP-dep_Trfase"/>
</dbReference>
<evidence type="ECO:0000313" key="7">
    <source>
        <dbReference type="EnsemblProtists" id="EOD32454"/>
    </source>
</evidence>
<dbReference type="PaxDb" id="2903-EOD32454"/>
<dbReference type="STRING" id="2903.R1FGR0"/>
<dbReference type="Gene3D" id="3.90.1150.10">
    <property type="entry name" value="Aspartate Aminotransferase, domain 1"/>
    <property type="match status" value="1"/>
</dbReference>
<evidence type="ECO:0000256" key="2">
    <source>
        <dbReference type="ARBA" id="ARBA00012224"/>
    </source>
</evidence>
<dbReference type="InterPro" id="IPR015422">
    <property type="entry name" value="PyrdxlP-dep_Trfase_small"/>
</dbReference>
<keyword evidence="4" id="KW-0456">Lyase</keyword>
<dbReference type="Proteomes" id="UP000013827">
    <property type="component" value="Unassembled WGS sequence"/>
</dbReference>
<dbReference type="InterPro" id="IPR004839">
    <property type="entry name" value="Aminotransferase_I/II_large"/>
</dbReference>
<dbReference type="EC" id="4.4.1.13" evidence="2"/>
<evidence type="ECO:0000256" key="4">
    <source>
        <dbReference type="ARBA" id="ARBA00023239"/>
    </source>
</evidence>
<dbReference type="AlphaFoldDB" id="A0A0D3K9L9"/>
<dbReference type="PANTHER" id="PTHR43525:SF1">
    <property type="entry name" value="PROTEIN MALY"/>
    <property type="match status" value="1"/>
</dbReference>
<sequence length="388" mass="42251">MQGKRGAFVGRDIVPCWIADMDFEAPRPVVDAVVARAKHGIYGYTDASAELEDLTLRRLKTLYGSTETPDRSWLRWLPGLLPGLHHAVRAACQSREDRVVLLTPLYPPFLAAVERNGATLVQIPLIDSGASSIEIRFDLDWERLASELAHPATRLLHFCNPHNPAGRCWSRDDLERVARLCVESDVVICSDEVWGEMPLEPERAPFCSMLGLLPSDGGGGDVPGLRERLIFLTSPSKCFNVAGLDLAVAAVPHEPLRRRFCAGGSDAAEVTPFGYVAATAAYGDAESELWRQRLLLYLRANRDFAFGALTQAEGVRATCPEASYLMWVQVPGLLAGTTAAAFFEAHGVGLTGAAEFGGGDDCVRLNFGTSRATLEEAVSRMLRALENL</sequence>
<comment type="cofactor">
    <cofactor evidence="1">
        <name>pyridoxal 5'-phosphate</name>
        <dbReference type="ChEBI" id="CHEBI:597326"/>
    </cofactor>
</comment>
<keyword evidence="3" id="KW-0663">Pyridoxal phosphate</keyword>
<name>A0A0D3K9L9_EMIH1</name>
<evidence type="ECO:0000313" key="8">
    <source>
        <dbReference type="Proteomes" id="UP000013827"/>
    </source>
</evidence>
<reference evidence="8" key="1">
    <citation type="journal article" date="2013" name="Nature">
        <title>Pan genome of the phytoplankton Emiliania underpins its global distribution.</title>
        <authorList>
            <person name="Read B.A."/>
            <person name="Kegel J."/>
            <person name="Klute M.J."/>
            <person name="Kuo A."/>
            <person name="Lefebvre S.C."/>
            <person name="Maumus F."/>
            <person name="Mayer C."/>
            <person name="Miller J."/>
            <person name="Monier A."/>
            <person name="Salamov A."/>
            <person name="Young J."/>
            <person name="Aguilar M."/>
            <person name="Claverie J.M."/>
            <person name="Frickenhaus S."/>
            <person name="Gonzalez K."/>
            <person name="Herman E.K."/>
            <person name="Lin Y.C."/>
            <person name="Napier J."/>
            <person name="Ogata H."/>
            <person name="Sarno A.F."/>
            <person name="Shmutz J."/>
            <person name="Schroeder D."/>
            <person name="de Vargas C."/>
            <person name="Verret F."/>
            <person name="von Dassow P."/>
            <person name="Valentin K."/>
            <person name="Van de Peer Y."/>
            <person name="Wheeler G."/>
            <person name="Dacks J.B."/>
            <person name="Delwiche C.F."/>
            <person name="Dyhrman S.T."/>
            <person name="Glockner G."/>
            <person name="John U."/>
            <person name="Richards T."/>
            <person name="Worden A.Z."/>
            <person name="Zhang X."/>
            <person name="Grigoriev I.V."/>
            <person name="Allen A.E."/>
            <person name="Bidle K."/>
            <person name="Borodovsky M."/>
            <person name="Bowler C."/>
            <person name="Brownlee C."/>
            <person name="Cock J.M."/>
            <person name="Elias M."/>
            <person name="Gladyshev V.N."/>
            <person name="Groth M."/>
            <person name="Guda C."/>
            <person name="Hadaegh A."/>
            <person name="Iglesias-Rodriguez M.D."/>
            <person name="Jenkins J."/>
            <person name="Jones B.M."/>
            <person name="Lawson T."/>
            <person name="Leese F."/>
            <person name="Lindquist E."/>
            <person name="Lobanov A."/>
            <person name="Lomsadze A."/>
            <person name="Malik S.B."/>
            <person name="Marsh M.E."/>
            <person name="Mackinder L."/>
            <person name="Mock T."/>
            <person name="Mueller-Roeber B."/>
            <person name="Pagarete A."/>
            <person name="Parker M."/>
            <person name="Probert I."/>
            <person name="Quesneville H."/>
            <person name="Raines C."/>
            <person name="Rensing S.A."/>
            <person name="Riano-Pachon D.M."/>
            <person name="Richier S."/>
            <person name="Rokitta S."/>
            <person name="Shiraiwa Y."/>
            <person name="Soanes D.M."/>
            <person name="van der Giezen M."/>
            <person name="Wahlund T.M."/>
            <person name="Williams B."/>
            <person name="Wilson W."/>
            <person name="Wolfe G."/>
            <person name="Wurch L.L."/>
        </authorList>
    </citation>
    <scope>NUCLEOTIDE SEQUENCE</scope>
</reference>
<feature type="domain" description="Aminotransferase class I/classII large" evidence="6">
    <location>
        <begin position="40"/>
        <end position="380"/>
    </location>
</feature>
<evidence type="ECO:0000256" key="5">
    <source>
        <dbReference type="ARBA" id="ARBA00037974"/>
    </source>
</evidence>
<dbReference type="SUPFAM" id="SSF53383">
    <property type="entry name" value="PLP-dependent transferases"/>
    <property type="match status" value="1"/>
</dbReference>
<dbReference type="RefSeq" id="XP_005784883.1">
    <property type="nucleotide sequence ID" value="XM_005784826.1"/>
</dbReference>
<evidence type="ECO:0000259" key="6">
    <source>
        <dbReference type="Pfam" id="PF00155"/>
    </source>
</evidence>
<dbReference type="GO" id="GO:0047804">
    <property type="term" value="F:cysteine-S-conjugate beta-lyase activity"/>
    <property type="evidence" value="ECO:0007669"/>
    <property type="project" value="UniProtKB-EC"/>
</dbReference>
<dbReference type="InterPro" id="IPR051798">
    <property type="entry name" value="Class-II_PLP-Dep_Aminotrans"/>
</dbReference>
<protein>
    <recommendedName>
        <fullName evidence="2">cysteine-S-conjugate beta-lyase</fullName>
        <ecNumber evidence="2">4.4.1.13</ecNumber>
    </recommendedName>
</protein>
<dbReference type="Gene3D" id="3.40.640.10">
    <property type="entry name" value="Type I PLP-dependent aspartate aminotransferase-like (Major domain)"/>
    <property type="match status" value="1"/>
</dbReference>
<dbReference type="GeneID" id="17277723"/>
<evidence type="ECO:0000256" key="3">
    <source>
        <dbReference type="ARBA" id="ARBA00022898"/>
    </source>
</evidence>
<proteinExistence type="inferred from homology"/>
<dbReference type="eggNOG" id="KOG0257">
    <property type="taxonomic scope" value="Eukaryota"/>
</dbReference>
<dbReference type="EnsemblProtists" id="EOD32454">
    <property type="protein sequence ID" value="EOD32454"/>
    <property type="gene ID" value="EMIHUDRAFT_456059"/>
</dbReference>
<keyword evidence="8" id="KW-1185">Reference proteome</keyword>
<dbReference type="Pfam" id="PF00155">
    <property type="entry name" value="Aminotran_1_2"/>
    <property type="match status" value="1"/>
</dbReference>
<dbReference type="PANTHER" id="PTHR43525">
    <property type="entry name" value="PROTEIN MALY"/>
    <property type="match status" value="1"/>
</dbReference>
<dbReference type="KEGG" id="ehx:EMIHUDRAFT_456059"/>
<dbReference type="HOGENOM" id="CLU_017584_15_0_1"/>
<organism evidence="7 8">
    <name type="scientific">Emiliania huxleyi (strain CCMP1516)</name>
    <dbReference type="NCBI Taxonomy" id="280463"/>
    <lineage>
        <taxon>Eukaryota</taxon>
        <taxon>Haptista</taxon>
        <taxon>Haptophyta</taxon>
        <taxon>Prymnesiophyceae</taxon>
        <taxon>Isochrysidales</taxon>
        <taxon>Noelaerhabdaceae</taxon>
        <taxon>Emiliania</taxon>
    </lineage>
</organism>
<comment type="similarity">
    <text evidence="5">Belongs to the class-II pyridoxal-phosphate-dependent aminotransferase family. MalY/PatB cystathionine beta-lyase subfamily.</text>
</comment>
<reference evidence="7" key="2">
    <citation type="submission" date="2024-10" db="UniProtKB">
        <authorList>
            <consortium name="EnsemblProtists"/>
        </authorList>
    </citation>
    <scope>IDENTIFICATION</scope>
</reference>
<dbReference type="CDD" id="cd00609">
    <property type="entry name" value="AAT_like"/>
    <property type="match status" value="1"/>
</dbReference>
<evidence type="ECO:0000256" key="1">
    <source>
        <dbReference type="ARBA" id="ARBA00001933"/>
    </source>
</evidence>